<evidence type="ECO:0000313" key="1">
    <source>
        <dbReference type="EMBL" id="MFC3928463.1"/>
    </source>
</evidence>
<sequence>MDINETLTRAAHGENRLDPDQQRQFLGTFRERVVIAVSLEQAQQEETLRFFPNFLNQESANDPNLSLKISPALSMAKQMAYLKLAQEVHIDATIVDETSANSPYGLVLHTDHAIDKENIDFIIPEETATSTKKEPEEKKSFWKKLFGN</sequence>
<dbReference type="SUPFAM" id="SSF160515">
    <property type="entry name" value="YueI-like"/>
    <property type="match status" value="1"/>
</dbReference>
<organism evidence="1 2">
    <name type="scientific">Streptococcus caprae</name>
    <dbReference type="NCBI Taxonomy" id="1640501"/>
    <lineage>
        <taxon>Bacteria</taxon>
        <taxon>Bacillati</taxon>
        <taxon>Bacillota</taxon>
        <taxon>Bacilli</taxon>
        <taxon>Lactobacillales</taxon>
        <taxon>Streptococcaceae</taxon>
        <taxon>Streptococcus</taxon>
    </lineage>
</organism>
<dbReference type="InterPro" id="IPR012543">
    <property type="entry name" value="DUF1694"/>
</dbReference>
<dbReference type="Pfam" id="PF07997">
    <property type="entry name" value="DUF1694"/>
    <property type="match status" value="1"/>
</dbReference>
<accession>A0ABV8CXE5</accession>
<dbReference type="Gene3D" id="3.30.1330.30">
    <property type="match status" value="1"/>
</dbReference>
<dbReference type="InterPro" id="IPR029064">
    <property type="entry name" value="Ribosomal_eL30-like_sf"/>
</dbReference>
<dbReference type="Proteomes" id="UP001595807">
    <property type="component" value="Unassembled WGS sequence"/>
</dbReference>
<keyword evidence="2" id="KW-1185">Reference proteome</keyword>
<dbReference type="EMBL" id="JBHRZV010000049">
    <property type="protein sequence ID" value="MFC3928463.1"/>
    <property type="molecule type" value="Genomic_DNA"/>
</dbReference>
<gene>
    <name evidence="1" type="ORF">ACFORF_07790</name>
</gene>
<reference evidence="2" key="1">
    <citation type="journal article" date="2019" name="Int. J. Syst. Evol. Microbiol.">
        <title>The Global Catalogue of Microorganisms (GCM) 10K type strain sequencing project: providing services to taxonomists for standard genome sequencing and annotation.</title>
        <authorList>
            <consortium name="The Broad Institute Genomics Platform"/>
            <consortium name="The Broad Institute Genome Sequencing Center for Infectious Disease"/>
            <person name="Wu L."/>
            <person name="Ma J."/>
        </authorList>
    </citation>
    <scope>NUCLEOTIDE SEQUENCE [LARGE SCALE GENOMIC DNA]</scope>
    <source>
        <strain evidence="2">CCUG 67170</strain>
    </source>
</reference>
<name>A0ABV8CXE5_9STRE</name>
<comment type="caution">
    <text evidence="1">The sequence shown here is derived from an EMBL/GenBank/DDBJ whole genome shotgun (WGS) entry which is preliminary data.</text>
</comment>
<dbReference type="RefSeq" id="WP_380427016.1">
    <property type="nucleotide sequence ID" value="NZ_JBHRZV010000049.1"/>
</dbReference>
<proteinExistence type="predicted"/>
<protein>
    <submittedName>
        <fullName evidence="1">YueI family protein</fullName>
    </submittedName>
</protein>
<dbReference type="PIRSF" id="PIRSF034303">
    <property type="entry name" value="DUF1694"/>
    <property type="match status" value="1"/>
</dbReference>
<evidence type="ECO:0000313" key="2">
    <source>
        <dbReference type="Proteomes" id="UP001595807"/>
    </source>
</evidence>